<evidence type="ECO:0008006" key="4">
    <source>
        <dbReference type="Google" id="ProtNLM"/>
    </source>
</evidence>
<dbReference type="CDD" id="cd07012">
    <property type="entry name" value="PBP2_Bug_TTT"/>
    <property type="match status" value="1"/>
</dbReference>
<evidence type="ECO:0000256" key="1">
    <source>
        <dbReference type="ARBA" id="ARBA00006987"/>
    </source>
</evidence>
<dbReference type="PANTHER" id="PTHR42928">
    <property type="entry name" value="TRICARBOXYLATE-BINDING PROTEIN"/>
    <property type="match status" value="1"/>
</dbReference>
<organism evidence="2 3">
    <name type="scientific">Acidovorax delafieldii 2AN</name>
    <dbReference type="NCBI Taxonomy" id="573060"/>
    <lineage>
        <taxon>Bacteria</taxon>
        <taxon>Pseudomonadati</taxon>
        <taxon>Pseudomonadota</taxon>
        <taxon>Betaproteobacteria</taxon>
        <taxon>Burkholderiales</taxon>
        <taxon>Comamonadaceae</taxon>
        <taxon>Acidovorax</taxon>
    </lineage>
</organism>
<dbReference type="InterPro" id="IPR042100">
    <property type="entry name" value="Bug_dom1"/>
</dbReference>
<dbReference type="PATRIC" id="fig|573060.9.peg.4598"/>
<dbReference type="PANTHER" id="PTHR42928:SF5">
    <property type="entry name" value="BLR1237 PROTEIN"/>
    <property type="match status" value="1"/>
</dbReference>
<dbReference type="EMBL" id="ACQT01000009">
    <property type="protein sequence ID" value="EER61820.1"/>
    <property type="molecule type" value="Genomic_DNA"/>
</dbReference>
<evidence type="ECO:0000313" key="3">
    <source>
        <dbReference type="Proteomes" id="UP000003856"/>
    </source>
</evidence>
<accession>C5T176</accession>
<comment type="similarity">
    <text evidence="1">Belongs to the UPF0065 (bug) family.</text>
</comment>
<sequence length="324" mass="33658">MKTRRLLEVLVGASVLILTLPVAMAQQTSLPAMIRIIVPATPGSSTDAYARAVAVQLGERTGSSVIVENKPGASTMLGSAAVAKGPKDGSMLLVNSTSLVSTGASMKEPPLDVVKDLVPVAILEQNPLVVAVSTKSGIRTPAELVAAARATPDTLTHGTTGIGSIAHIAQEQFDDAAKIRIKHVPYRGASLAVMDMAGGVIDMVIATHTTVAPGVKTGRARLIGITSLAPNTAFSGVPTMASVAPGFSLDLWLGVFAPTGTPSPVVNRLNREINEIARSDKLREMMASDGGEPVTLAPEQIAPRIKESFATFRKLAAEKNFVAE</sequence>
<dbReference type="RefSeq" id="WP_005793353.1">
    <property type="nucleotide sequence ID" value="NZ_ACQT01000009.1"/>
</dbReference>
<dbReference type="Gene3D" id="3.40.190.10">
    <property type="entry name" value="Periplasmic binding protein-like II"/>
    <property type="match status" value="1"/>
</dbReference>
<comment type="caution">
    <text evidence="2">The sequence shown here is derived from an EMBL/GenBank/DDBJ whole genome shotgun (WGS) entry which is preliminary data.</text>
</comment>
<gene>
    <name evidence="2" type="ORF">AcdelDRAFT_0656</name>
</gene>
<keyword evidence="3" id="KW-1185">Reference proteome</keyword>
<dbReference type="PIRSF" id="PIRSF017082">
    <property type="entry name" value="YflP"/>
    <property type="match status" value="1"/>
</dbReference>
<proteinExistence type="inferred from homology"/>
<name>C5T176_ACIDE</name>
<dbReference type="Proteomes" id="UP000003856">
    <property type="component" value="Unassembled WGS sequence"/>
</dbReference>
<reference evidence="2 3" key="1">
    <citation type="submission" date="2009-05" db="EMBL/GenBank/DDBJ databases">
        <title>The draft genome of Acidovorax delafieldii 2AN.</title>
        <authorList>
            <consortium name="US DOE Joint Genome Institute (JGI-PGF)"/>
            <person name="Lucas S."/>
            <person name="Copeland A."/>
            <person name="Lapidus A."/>
            <person name="Glavina del Rio T."/>
            <person name="Tice H."/>
            <person name="Bruce D."/>
            <person name="Goodwin L."/>
            <person name="Pitluck S."/>
            <person name="Larimer F."/>
            <person name="Land M.L."/>
            <person name="Hauser L."/>
            <person name="Shelobolina E.S."/>
            <person name="Picardal F."/>
            <person name="Roden E."/>
            <person name="Emerson D."/>
        </authorList>
    </citation>
    <scope>NUCLEOTIDE SEQUENCE [LARGE SCALE GENOMIC DNA]</scope>
    <source>
        <strain evidence="2 3">2AN</strain>
    </source>
</reference>
<dbReference type="Pfam" id="PF03401">
    <property type="entry name" value="TctC"/>
    <property type="match status" value="1"/>
</dbReference>
<dbReference type="SUPFAM" id="SSF53850">
    <property type="entry name" value="Periplasmic binding protein-like II"/>
    <property type="match status" value="1"/>
</dbReference>
<dbReference type="InterPro" id="IPR005064">
    <property type="entry name" value="BUG"/>
</dbReference>
<protein>
    <recommendedName>
        <fullName evidence="4">Extra-cytoplasmic solute receptor</fullName>
    </recommendedName>
</protein>
<dbReference type="Gene3D" id="3.40.190.150">
    <property type="entry name" value="Bordetella uptake gene, domain 1"/>
    <property type="match status" value="1"/>
</dbReference>
<dbReference type="AlphaFoldDB" id="C5T176"/>
<dbReference type="OrthoDB" id="8678477at2"/>
<evidence type="ECO:0000313" key="2">
    <source>
        <dbReference type="EMBL" id="EER61820.1"/>
    </source>
</evidence>